<keyword evidence="5 8" id="KW-0472">Membrane</keyword>
<reference evidence="9 10" key="1">
    <citation type="submission" date="2023-07" db="EMBL/GenBank/DDBJ databases">
        <title>Genomic Encyclopedia of Type Strains, Phase IV (KMG-IV): sequencing the most valuable type-strain genomes for metagenomic binning, comparative biology and taxonomic classification.</title>
        <authorList>
            <person name="Goeker M."/>
        </authorList>
    </citation>
    <scope>NUCLEOTIDE SEQUENCE [LARGE SCALE GENOMIC DNA]</scope>
    <source>
        <strain evidence="9 10">DSM 16980</strain>
    </source>
</reference>
<comment type="function">
    <text evidence="8">This protein is part of the stalk that links CF(0) to CF(1). It either transmits conformational changes from CF(0) to CF(1) or is implicated in proton conduction.</text>
</comment>
<evidence type="ECO:0000313" key="10">
    <source>
        <dbReference type="Proteomes" id="UP001239167"/>
    </source>
</evidence>
<evidence type="ECO:0000256" key="3">
    <source>
        <dbReference type="ARBA" id="ARBA00022781"/>
    </source>
</evidence>
<dbReference type="NCBIfam" id="NF004402">
    <property type="entry name" value="PRK05758.2-2"/>
    <property type="match status" value="1"/>
</dbReference>
<keyword evidence="3 8" id="KW-0375">Hydrogen ion transport</keyword>
<gene>
    <name evidence="8" type="primary">atpH</name>
    <name evidence="9" type="ORF">J2S01_000760</name>
</gene>
<evidence type="ECO:0000256" key="8">
    <source>
        <dbReference type="HAMAP-Rule" id="MF_01416"/>
    </source>
</evidence>
<dbReference type="InterPro" id="IPR000711">
    <property type="entry name" value="ATPase_OSCP/dsu"/>
</dbReference>
<dbReference type="InterPro" id="IPR026015">
    <property type="entry name" value="ATP_synth_OSCP/delta_N_sf"/>
</dbReference>
<dbReference type="PROSITE" id="PS00389">
    <property type="entry name" value="ATPASE_DELTA"/>
    <property type="match status" value="1"/>
</dbReference>
<dbReference type="SUPFAM" id="SSF47928">
    <property type="entry name" value="N-terminal domain of the delta subunit of the F1F0-ATP synthase"/>
    <property type="match status" value="1"/>
</dbReference>
<comment type="function">
    <text evidence="8">F(1)F(0) ATP synthase produces ATP from ADP in the presence of a proton or sodium gradient. F-type ATPases consist of two structural domains, F(1) containing the extramembraneous catalytic core and F(0) containing the membrane proton channel, linked together by a central stalk and a peripheral stalk. During catalysis, ATP synthesis in the catalytic domain of F(1) is coupled via a rotary mechanism of the central stalk subunits to proton translocation.</text>
</comment>
<dbReference type="Proteomes" id="UP001239167">
    <property type="component" value="Unassembled WGS sequence"/>
</dbReference>
<dbReference type="Pfam" id="PF00213">
    <property type="entry name" value="OSCP"/>
    <property type="match status" value="1"/>
</dbReference>
<evidence type="ECO:0000256" key="5">
    <source>
        <dbReference type="ARBA" id="ARBA00023136"/>
    </source>
</evidence>
<dbReference type="HAMAP" id="MF_01416">
    <property type="entry name" value="ATP_synth_delta_bact"/>
    <property type="match status" value="1"/>
</dbReference>
<sequence length="180" mass="20131">MLNIQLAKKYAAAMFELSQEKNKLALHDSQLAQLSKLFEDNRELKTFMDNPQIKSQAKKELMSQILTDSFDSEICNFMLLLIDKHRISLLSEIITSFHALSNEAQGIQIAYVKTAFPLTEAQHTTLLKKLETITAKTIQLKINIDSSIIGGVIVKIGDRLIDGSVVGQIKSIKKQLVANC</sequence>
<proteinExistence type="inferred from homology"/>
<evidence type="ECO:0000256" key="2">
    <source>
        <dbReference type="ARBA" id="ARBA00022448"/>
    </source>
</evidence>
<dbReference type="InterPro" id="IPR020781">
    <property type="entry name" value="ATPase_OSCP/d_CS"/>
</dbReference>
<evidence type="ECO:0000256" key="1">
    <source>
        <dbReference type="ARBA" id="ARBA00004370"/>
    </source>
</evidence>
<evidence type="ECO:0000313" key="9">
    <source>
        <dbReference type="EMBL" id="MDQ0203053.1"/>
    </source>
</evidence>
<comment type="similarity">
    <text evidence="8">Belongs to the ATPase delta chain family.</text>
</comment>
<protein>
    <recommendedName>
        <fullName evidence="8">ATP synthase subunit delta</fullName>
    </recommendedName>
    <alternativeName>
        <fullName evidence="8">ATP synthase F(1) sector subunit delta</fullName>
    </alternativeName>
    <alternativeName>
        <fullName evidence="8">F-type ATPase subunit delta</fullName>
        <shortName evidence="8">F-ATPase subunit delta</shortName>
    </alternativeName>
</protein>
<dbReference type="PRINTS" id="PR00125">
    <property type="entry name" value="ATPASEDELTA"/>
</dbReference>
<comment type="subcellular location">
    <subcellularLocation>
        <location evidence="8">Cell membrane</location>
        <topology evidence="8">Peripheral membrane protein</topology>
    </subcellularLocation>
    <subcellularLocation>
        <location evidence="1">Membrane</location>
    </subcellularLocation>
</comment>
<evidence type="ECO:0000256" key="7">
    <source>
        <dbReference type="ARBA" id="ARBA00023310"/>
    </source>
</evidence>
<keyword evidence="8" id="KW-1003">Cell membrane</keyword>
<keyword evidence="4 8" id="KW-0406">Ion transport</keyword>
<dbReference type="RefSeq" id="WP_196603477.1">
    <property type="nucleotide sequence ID" value="NZ_CP116940.1"/>
</dbReference>
<dbReference type="NCBIfam" id="NF004403">
    <property type="entry name" value="PRK05758.2-4"/>
    <property type="match status" value="1"/>
</dbReference>
<keyword evidence="6 8" id="KW-0139">CF(1)</keyword>
<accession>A0ABT9Y5Z0</accession>
<dbReference type="PANTHER" id="PTHR11910">
    <property type="entry name" value="ATP SYNTHASE DELTA CHAIN"/>
    <property type="match status" value="1"/>
</dbReference>
<keyword evidence="2 8" id="KW-0813">Transport</keyword>
<keyword evidence="10" id="KW-1185">Reference proteome</keyword>
<dbReference type="NCBIfam" id="TIGR01145">
    <property type="entry name" value="ATP_synt_delta"/>
    <property type="match status" value="1"/>
</dbReference>
<organism evidence="9 10">
    <name type="scientific">Pectinatus haikarae</name>
    <dbReference type="NCBI Taxonomy" id="349096"/>
    <lineage>
        <taxon>Bacteria</taxon>
        <taxon>Bacillati</taxon>
        <taxon>Bacillota</taxon>
        <taxon>Negativicutes</taxon>
        <taxon>Selenomonadales</taxon>
        <taxon>Selenomonadaceae</taxon>
        <taxon>Pectinatus</taxon>
    </lineage>
</organism>
<evidence type="ECO:0000256" key="6">
    <source>
        <dbReference type="ARBA" id="ARBA00023196"/>
    </source>
</evidence>
<dbReference type="EMBL" id="JAUSUE010000004">
    <property type="protein sequence ID" value="MDQ0203053.1"/>
    <property type="molecule type" value="Genomic_DNA"/>
</dbReference>
<evidence type="ECO:0000256" key="4">
    <source>
        <dbReference type="ARBA" id="ARBA00023065"/>
    </source>
</evidence>
<dbReference type="Gene3D" id="1.10.520.20">
    <property type="entry name" value="N-terminal domain of the delta subunit of the F1F0-ATP synthase"/>
    <property type="match status" value="1"/>
</dbReference>
<keyword evidence="7 8" id="KW-0066">ATP synthesis</keyword>
<name>A0ABT9Y5Z0_9FIRM</name>
<comment type="caution">
    <text evidence="9">The sequence shown here is derived from an EMBL/GenBank/DDBJ whole genome shotgun (WGS) entry which is preliminary data.</text>
</comment>